<comment type="caution">
    <text evidence="2">The sequence shown here is derived from an EMBL/GenBank/DDBJ whole genome shotgun (WGS) entry which is preliminary data.</text>
</comment>
<evidence type="ECO:0000313" key="2">
    <source>
        <dbReference type="EMBL" id="KLV10116.1"/>
    </source>
</evidence>
<dbReference type="RefSeq" id="WP_047884278.1">
    <property type="nucleotide sequence ID" value="NZ_CP071326.1"/>
</dbReference>
<dbReference type="Proteomes" id="UP000035909">
    <property type="component" value="Unassembled WGS sequence"/>
</dbReference>
<keyword evidence="3" id="KW-1185">Reference proteome</keyword>
<protein>
    <submittedName>
        <fullName evidence="2">Uncharacterized protein</fullName>
    </submittedName>
</protein>
<evidence type="ECO:0000256" key="1">
    <source>
        <dbReference type="SAM" id="SignalP"/>
    </source>
</evidence>
<accession>A0A0J1HET5</accession>
<gene>
    <name evidence="2" type="ORF">ABT57_05890</name>
</gene>
<evidence type="ECO:0000313" key="3">
    <source>
        <dbReference type="Proteomes" id="UP000035909"/>
    </source>
</evidence>
<dbReference type="PATRIC" id="fig|320778.3.peg.1269"/>
<dbReference type="EMBL" id="LDOU01000006">
    <property type="protein sequence ID" value="KLV10116.1"/>
    <property type="molecule type" value="Genomic_DNA"/>
</dbReference>
<name>A0A0J1HET5_9GAMM</name>
<sequence>MRLLLILILGISSYSYANDPSILGSWKCINDGPAATTIENTTYSQESFQSDIFTLLLKVPNGEVLQYKTTVQGQWELLDNIVHHQIQEIQITALNELASSYVKVLRKKADNTTGYNSKIHSVGPRFMSFWISSQSLSYCLKI</sequence>
<keyword evidence="1" id="KW-0732">Signal</keyword>
<reference evidence="2 3" key="1">
    <citation type="submission" date="2015-05" db="EMBL/GenBank/DDBJ databases">
        <title>Photobacterium galathea sp. nov.</title>
        <authorList>
            <person name="Machado H."/>
            <person name="Gram L."/>
        </authorList>
    </citation>
    <scope>NUCLEOTIDE SEQUENCE [LARGE SCALE GENOMIC DNA]</scope>
    <source>
        <strain evidence="2 3">DSM 22954</strain>
    </source>
</reference>
<feature type="chain" id="PRO_5005252558" evidence="1">
    <location>
        <begin position="18"/>
        <end position="142"/>
    </location>
</feature>
<feature type="signal peptide" evidence="1">
    <location>
        <begin position="1"/>
        <end position="17"/>
    </location>
</feature>
<dbReference type="AlphaFoldDB" id="A0A0J1HET5"/>
<proteinExistence type="predicted"/>
<organism evidence="2 3">
    <name type="scientific">Photobacterium ganghwense</name>
    <dbReference type="NCBI Taxonomy" id="320778"/>
    <lineage>
        <taxon>Bacteria</taxon>
        <taxon>Pseudomonadati</taxon>
        <taxon>Pseudomonadota</taxon>
        <taxon>Gammaproteobacteria</taxon>
        <taxon>Vibrionales</taxon>
        <taxon>Vibrionaceae</taxon>
        <taxon>Photobacterium</taxon>
    </lineage>
</organism>